<feature type="region of interest" description="Disordered" evidence="1">
    <location>
        <begin position="1"/>
        <end position="112"/>
    </location>
</feature>
<evidence type="ECO:0000259" key="2">
    <source>
        <dbReference type="Pfam" id="PF12949"/>
    </source>
</evidence>
<evidence type="ECO:0000313" key="3">
    <source>
        <dbReference type="EMBL" id="CAI0648041.1"/>
    </source>
</evidence>
<protein>
    <recommendedName>
        <fullName evidence="2">HeH/LEM domain-containing protein</fullName>
    </recommendedName>
</protein>
<dbReference type="GO" id="GO:0005637">
    <property type="term" value="C:nuclear inner membrane"/>
    <property type="evidence" value="ECO:0007669"/>
    <property type="project" value="InterPro"/>
</dbReference>
<organism evidence="3 4">
    <name type="scientific">Colletotrichum noveboracense</name>
    <dbReference type="NCBI Taxonomy" id="2664923"/>
    <lineage>
        <taxon>Eukaryota</taxon>
        <taxon>Fungi</taxon>
        <taxon>Dikarya</taxon>
        <taxon>Ascomycota</taxon>
        <taxon>Pezizomycotina</taxon>
        <taxon>Sordariomycetes</taxon>
        <taxon>Hypocreomycetidae</taxon>
        <taxon>Glomerellales</taxon>
        <taxon>Glomerellaceae</taxon>
        <taxon>Colletotrichum</taxon>
        <taxon>Colletotrichum gloeosporioides species complex</taxon>
    </lineage>
</organism>
<dbReference type="InterPro" id="IPR044780">
    <property type="entry name" value="Heh2/Src1"/>
</dbReference>
<evidence type="ECO:0000313" key="4">
    <source>
        <dbReference type="Proteomes" id="UP001152533"/>
    </source>
</evidence>
<dbReference type="GO" id="GO:0005783">
    <property type="term" value="C:endoplasmic reticulum"/>
    <property type="evidence" value="ECO:0007669"/>
    <property type="project" value="TreeGrafter"/>
</dbReference>
<dbReference type="GO" id="GO:0071763">
    <property type="term" value="P:nuclear membrane organization"/>
    <property type="evidence" value="ECO:0007669"/>
    <property type="project" value="TreeGrafter"/>
</dbReference>
<dbReference type="PANTHER" id="PTHR47808:SF2">
    <property type="entry name" value="LEM DOMAIN-CONTAINING PROTEIN 2"/>
    <property type="match status" value="1"/>
</dbReference>
<evidence type="ECO:0000256" key="1">
    <source>
        <dbReference type="SAM" id="MobiDB-lite"/>
    </source>
</evidence>
<feature type="compositionally biased region" description="Basic and acidic residues" evidence="1">
    <location>
        <begin position="43"/>
        <end position="54"/>
    </location>
</feature>
<dbReference type="Proteomes" id="UP001152533">
    <property type="component" value="Unassembled WGS sequence"/>
</dbReference>
<feature type="compositionally biased region" description="Basic and acidic residues" evidence="1">
    <location>
        <begin position="90"/>
        <end position="104"/>
    </location>
</feature>
<sequence>MVRTRSGKESHPDDSQIPPIPPDENHPSNEILNPQPRLAMKKQRSEKAKARFIVDNDDFTGAVQRMHLDSTKPSLSKTFSPEEVPSSSKPSEKTLQEGPAKSKGDGTAATPLENIPSMWDDVGYLAPDFKPSTMKVATLRNVLCRHNIHYSSADTKKILVDIFDKEITPRAAATLTAMGKIAPSSEGIVDVHQDSFPKFPVKLLVLSRS</sequence>
<dbReference type="CDD" id="cd12935">
    <property type="entry name" value="LEM_like"/>
    <property type="match status" value="1"/>
</dbReference>
<reference evidence="3" key="1">
    <citation type="submission" date="2022-08" db="EMBL/GenBank/DDBJ databases">
        <authorList>
            <person name="Giroux E."/>
            <person name="Giroux E."/>
        </authorList>
    </citation>
    <scope>NUCLEOTIDE SEQUENCE</scope>
    <source>
        <strain evidence="3">H1091258</strain>
    </source>
</reference>
<feature type="domain" description="HeH/LEM" evidence="2">
    <location>
        <begin position="131"/>
        <end position="165"/>
    </location>
</feature>
<dbReference type="GO" id="GO:0034399">
    <property type="term" value="C:nuclear periphery"/>
    <property type="evidence" value="ECO:0007669"/>
    <property type="project" value="TreeGrafter"/>
</dbReference>
<dbReference type="PANTHER" id="PTHR47808">
    <property type="entry name" value="INNER NUCLEAR MEMBRANE PROTEIN HEH2-RELATED"/>
    <property type="match status" value="1"/>
</dbReference>
<comment type="caution">
    <text evidence="3">The sequence shown here is derived from an EMBL/GenBank/DDBJ whole genome shotgun (WGS) entry which is preliminary data.</text>
</comment>
<dbReference type="InterPro" id="IPR025856">
    <property type="entry name" value="HeH/LEM_domain"/>
</dbReference>
<name>A0A9W4RVG7_9PEZI</name>
<accession>A0A9W4RVG7</accession>
<dbReference type="Pfam" id="PF12949">
    <property type="entry name" value="HeH"/>
    <property type="match status" value="1"/>
</dbReference>
<keyword evidence="4" id="KW-1185">Reference proteome</keyword>
<gene>
    <name evidence="3" type="ORF">CGXH109_LOCUS71663</name>
</gene>
<feature type="compositionally biased region" description="Basic and acidic residues" evidence="1">
    <location>
        <begin position="1"/>
        <end position="14"/>
    </location>
</feature>
<dbReference type="EMBL" id="CAMGZC010000502">
    <property type="protein sequence ID" value="CAI0648041.1"/>
    <property type="molecule type" value="Genomic_DNA"/>
</dbReference>
<proteinExistence type="predicted"/>
<dbReference type="GO" id="GO:0003682">
    <property type="term" value="F:chromatin binding"/>
    <property type="evidence" value="ECO:0007669"/>
    <property type="project" value="InterPro"/>
</dbReference>
<dbReference type="AlphaFoldDB" id="A0A9W4RVG7"/>